<evidence type="ECO:0000313" key="2">
    <source>
        <dbReference type="Proteomes" id="UP000314294"/>
    </source>
</evidence>
<dbReference type="EMBL" id="SRLO01000277">
    <property type="protein sequence ID" value="TNN63243.1"/>
    <property type="molecule type" value="Genomic_DNA"/>
</dbReference>
<evidence type="ECO:0000313" key="1">
    <source>
        <dbReference type="EMBL" id="TNN63243.1"/>
    </source>
</evidence>
<dbReference type="Proteomes" id="UP000314294">
    <property type="component" value="Unassembled WGS sequence"/>
</dbReference>
<sequence length="115" mass="12841">MYTTVLKFGDYWTARGSGEQRPAFRLPHGGLWLARVSPEAPWPTALFSSFPNEVGKVNNRRGRRRRGLLGRSETGLWLSAGRGTVAVFDQANERLIERLCGAARLLDIRGATTLR</sequence>
<reference evidence="1 2" key="1">
    <citation type="submission" date="2019-03" db="EMBL/GenBank/DDBJ databases">
        <title>First draft genome of Liparis tanakae, snailfish: a comprehensive survey of snailfish specific genes.</title>
        <authorList>
            <person name="Kim W."/>
            <person name="Song I."/>
            <person name="Jeong J.-H."/>
            <person name="Kim D."/>
            <person name="Kim S."/>
            <person name="Ryu S."/>
            <person name="Song J.Y."/>
            <person name="Lee S.K."/>
        </authorList>
    </citation>
    <scope>NUCLEOTIDE SEQUENCE [LARGE SCALE GENOMIC DNA]</scope>
    <source>
        <tissue evidence="1">Muscle</tissue>
    </source>
</reference>
<keyword evidence="2" id="KW-1185">Reference proteome</keyword>
<gene>
    <name evidence="1" type="ORF">EYF80_026494</name>
</gene>
<protein>
    <submittedName>
        <fullName evidence="1">Uncharacterized protein</fullName>
    </submittedName>
</protein>
<organism evidence="1 2">
    <name type="scientific">Liparis tanakae</name>
    <name type="common">Tanaka's snailfish</name>
    <dbReference type="NCBI Taxonomy" id="230148"/>
    <lineage>
        <taxon>Eukaryota</taxon>
        <taxon>Metazoa</taxon>
        <taxon>Chordata</taxon>
        <taxon>Craniata</taxon>
        <taxon>Vertebrata</taxon>
        <taxon>Euteleostomi</taxon>
        <taxon>Actinopterygii</taxon>
        <taxon>Neopterygii</taxon>
        <taxon>Teleostei</taxon>
        <taxon>Neoteleostei</taxon>
        <taxon>Acanthomorphata</taxon>
        <taxon>Eupercaria</taxon>
        <taxon>Perciformes</taxon>
        <taxon>Cottioidei</taxon>
        <taxon>Cottales</taxon>
        <taxon>Liparidae</taxon>
        <taxon>Liparis</taxon>
    </lineage>
</organism>
<accession>A0A4Z2HE06</accession>
<name>A0A4Z2HE06_9TELE</name>
<comment type="caution">
    <text evidence="1">The sequence shown here is derived from an EMBL/GenBank/DDBJ whole genome shotgun (WGS) entry which is preliminary data.</text>
</comment>
<dbReference type="AlphaFoldDB" id="A0A4Z2HE06"/>
<proteinExistence type="predicted"/>